<dbReference type="SUPFAM" id="SSF89796">
    <property type="entry name" value="CoA-transferase family III (CaiB/BaiF)"/>
    <property type="match status" value="1"/>
</dbReference>
<dbReference type="AlphaFoldDB" id="A0A4R1HSX8"/>
<dbReference type="Gene3D" id="3.40.50.10540">
    <property type="entry name" value="Crotonobetainyl-coa:carnitine coa-transferase, domain 1"/>
    <property type="match status" value="1"/>
</dbReference>
<dbReference type="PANTHER" id="PTHR48228">
    <property type="entry name" value="SUCCINYL-COA--D-CITRAMALATE COA-TRANSFERASE"/>
    <property type="match status" value="1"/>
</dbReference>
<evidence type="ECO:0000256" key="1">
    <source>
        <dbReference type="SAM" id="MobiDB-lite"/>
    </source>
</evidence>
<reference evidence="2 3" key="1">
    <citation type="submission" date="2019-03" db="EMBL/GenBank/DDBJ databases">
        <title>Sequencing the genomes of 1000 actinobacteria strains.</title>
        <authorList>
            <person name="Klenk H.-P."/>
        </authorList>
    </citation>
    <scope>NUCLEOTIDE SEQUENCE [LARGE SCALE GENOMIC DNA]</scope>
    <source>
        <strain evidence="2 3">DSM 44969</strain>
    </source>
</reference>
<keyword evidence="3" id="KW-1185">Reference proteome</keyword>
<name>A0A4R1HSX8_PSEEN</name>
<dbReference type="InterPro" id="IPR044855">
    <property type="entry name" value="CoA-Trfase_III_dom3_sf"/>
</dbReference>
<dbReference type="InterPro" id="IPR023606">
    <property type="entry name" value="CoA-Trfase_III_dom_1_sf"/>
</dbReference>
<sequence length="392" mass="41710">MSMDMNNSTSARSGPLAGIRVIELGGVGPTPFCGMLLADLGADVVRIERPPGYDGGAPIEARFNLLHRSRRAATLDLKNPDAVATVLRLAEQADVLIEGFRPGVAERLGLGPDECRAANPRLVYGRMTGWGQDGPLAKAPGHDLNYVSLTGVVHSIGDRGGPPGIPLNLVGDFGGGALYLALGVVSAVLEARESGEGQVVDAAMVDGSASLMTAMYGFRAAGYWSDERGTNRLDSGAPWYHVYETRDGGWIGIGANEARFWRNTLRLLGFDAEQMPDQHDQRHWPEVTERLAAVFRTRDRDEWCALADGEDLCLAPVLSMGEAPEHPHLKARGTFVEVDGVVQPAPAPRFSRTPGAVGDAPAEPGRHTDDVLGDWGFSTAEVAALREAGATA</sequence>
<proteinExistence type="predicted"/>
<protein>
    <submittedName>
        <fullName evidence="2">Alpha-methylacyl-CoA racemase</fullName>
    </submittedName>
</protein>
<dbReference type="Proteomes" id="UP000295560">
    <property type="component" value="Unassembled WGS sequence"/>
</dbReference>
<dbReference type="InterPro" id="IPR050509">
    <property type="entry name" value="CoA-transferase_III"/>
</dbReference>
<organism evidence="2 3">
    <name type="scientific">Pseudonocardia endophytica</name>
    <dbReference type="NCBI Taxonomy" id="401976"/>
    <lineage>
        <taxon>Bacteria</taxon>
        <taxon>Bacillati</taxon>
        <taxon>Actinomycetota</taxon>
        <taxon>Actinomycetes</taxon>
        <taxon>Pseudonocardiales</taxon>
        <taxon>Pseudonocardiaceae</taxon>
        <taxon>Pseudonocardia</taxon>
    </lineage>
</organism>
<dbReference type="GO" id="GO:0003824">
    <property type="term" value="F:catalytic activity"/>
    <property type="evidence" value="ECO:0007669"/>
    <property type="project" value="InterPro"/>
</dbReference>
<accession>A0A4R1HSX8</accession>
<dbReference type="Gene3D" id="3.30.1540.10">
    <property type="entry name" value="formyl-coa transferase, domain 3"/>
    <property type="match status" value="1"/>
</dbReference>
<dbReference type="EMBL" id="SMFZ01000001">
    <property type="protein sequence ID" value="TCK25764.1"/>
    <property type="molecule type" value="Genomic_DNA"/>
</dbReference>
<dbReference type="Pfam" id="PF02515">
    <property type="entry name" value="CoA_transf_3"/>
    <property type="match status" value="1"/>
</dbReference>
<dbReference type="PANTHER" id="PTHR48228:SF5">
    <property type="entry name" value="ALPHA-METHYLACYL-COA RACEMASE"/>
    <property type="match status" value="1"/>
</dbReference>
<gene>
    <name evidence="2" type="ORF">EV378_1586</name>
</gene>
<evidence type="ECO:0000313" key="3">
    <source>
        <dbReference type="Proteomes" id="UP000295560"/>
    </source>
</evidence>
<dbReference type="InterPro" id="IPR003673">
    <property type="entry name" value="CoA-Trfase_fam_III"/>
</dbReference>
<comment type="caution">
    <text evidence="2">The sequence shown here is derived from an EMBL/GenBank/DDBJ whole genome shotgun (WGS) entry which is preliminary data.</text>
</comment>
<evidence type="ECO:0000313" key="2">
    <source>
        <dbReference type="EMBL" id="TCK25764.1"/>
    </source>
</evidence>
<feature type="region of interest" description="Disordered" evidence="1">
    <location>
        <begin position="345"/>
        <end position="366"/>
    </location>
</feature>